<sequence length="319" mass="35947">MKYKLIICILIFLSFPFALFSQQEPYEPYFSGSILALPATNMKQGQSTFAPYVVFSNTYGEYKSWWNVEGDSNQSAINPFFEYLYGITDNIGIELYVSFISSFKKGQSATHFQDSIAVLGFQISNDIPGTWIPDFRIDLEEIIPTGKYQKLDPKKLGIDATGQGSWQTGFDFIVQKKFPTKNHFLLLKWTLGYIFPASVHVRNLNAYGGGPGTKGKANPGKTLNMFFSGEYSITQNWVFAFDLFFFRQGKATFSGKKGKNSDDTLQKIGLPYSYQLSFAPQIEYNFSPNSGILIGFWASLIGKNTAAFYSGILAYYIVF</sequence>
<feature type="chain" id="PRO_5003374105" description="Transporter" evidence="1">
    <location>
        <begin position="21"/>
        <end position="319"/>
    </location>
</feature>
<evidence type="ECO:0000313" key="3">
    <source>
        <dbReference type="Proteomes" id="UP000000496"/>
    </source>
</evidence>
<evidence type="ECO:0000313" key="2">
    <source>
        <dbReference type="EMBL" id="CCB90259.1"/>
    </source>
</evidence>
<dbReference type="OrthoDB" id="7240756at2"/>
<keyword evidence="1" id="KW-0732">Signal</keyword>
<keyword evidence="3" id="KW-1185">Reference proteome</keyword>
<organism evidence="2 3">
    <name type="scientific">Simkania negevensis (strain ATCC VR-1471 / DSM 27360 / Z)</name>
    <dbReference type="NCBI Taxonomy" id="331113"/>
    <lineage>
        <taxon>Bacteria</taxon>
        <taxon>Pseudomonadati</taxon>
        <taxon>Chlamydiota</taxon>
        <taxon>Chlamydiia</taxon>
        <taxon>Parachlamydiales</taxon>
        <taxon>Simkaniaceae</taxon>
        <taxon>Simkania</taxon>
    </lineage>
</organism>
<reference evidence="2 3" key="2">
    <citation type="journal article" date="2011" name="Mol. Biol. Evol.">
        <title>Unity in variety--the pan-genome of the Chlamydiae.</title>
        <authorList>
            <person name="Collingro A."/>
            <person name="Tischler P."/>
            <person name="Weinmaier T."/>
            <person name="Penz T."/>
            <person name="Heinz E."/>
            <person name="Brunham R.C."/>
            <person name="Read T.D."/>
            <person name="Bavoil P.M."/>
            <person name="Sachse K."/>
            <person name="Kahane S."/>
            <person name="Friedman M.G."/>
            <person name="Rattei T."/>
            <person name="Myers G.S."/>
            <person name="Horn M."/>
        </authorList>
    </citation>
    <scope>NUCLEOTIDE SEQUENCE [LARGE SCALE GENOMIC DNA]</scope>
    <source>
        <strain evidence="3">ATCC VR-1471 / Z</strain>
    </source>
</reference>
<protein>
    <recommendedName>
        <fullName evidence="4">Transporter</fullName>
    </recommendedName>
</protein>
<dbReference type="eggNOG" id="COG4313">
    <property type="taxonomic scope" value="Bacteria"/>
</dbReference>
<dbReference type="Proteomes" id="UP000000496">
    <property type="component" value="Chromosome gsn.131"/>
</dbReference>
<reference key="1">
    <citation type="journal article" date="2011" name="Mol. Biol. Evol.">
        <title>Unity in variety -- the pan-genome of the Chlamydiae.</title>
        <authorList>
            <person name="Collingro A."/>
            <person name="Tischler P."/>
            <person name="Weinmaier T."/>
            <person name="Penz T."/>
            <person name="Heinz E."/>
            <person name="Brunham R.C."/>
            <person name="Read T.D."/>
            <person name="Bavoil P.M."/>
            <person name="Sachse K."/>
            <person name="Kahane S."/>
            <person name="Friedman M.G."/>
            <person name="Rattei T."/>
            <person name="Myers G.S.A."/>
            <person name="Horn M."/>
        </authorList>
    </citation>
    <scope>NUCLEOTIDE SEQUENCE</scope>
    <source>
        <strain>Z</strain>
    </source>
</reference>
<dbReference type="KEGG" id="sng:SNE_A23820"/>
<dbReference type="HOGENOM" id="CLU_821103_0_0_0"/>
<name>F8L4K3_SIMNZ</name>
<feature type="signal peptide" evidence="1">
    <location>
        <begin position="1"/>
        <end position="20"/>
    </location>
</feature>
<accession>F8L4K3</accession>
<dbReference type="RefSeq" id="WP_013944724.1">
    <property type="nucleotide sequence ID" value="NC_015713.1"/>
</dbReference>
<evidence type="ECO:0000256" key="1">
    <source>
        <dbReference type="SAM" id="SignalP"/>
    </source>
</evidence>
<evidence type="ECO:0008006" key="4">
    <source>
        <dbReference type="Google" id="ProtNLM"/>
    </source>
</evidence>
<gene>
    <name evidence="2" type="ordered locus">SNE_A23820</name>
</gene>
<dbReference type="AlphaFoldDB" id="F8L4K3"/>
<proteinExistence type="predicted"/>
<dbReference type="EMBL" id="FR872582">
    <property type="protein sequence ID" value="CCB90259.1"/>
    <property type="molecule type" value="Genomic_DNA"/>
</dbReference>